<dbReference type="GO" id="GO:0002116">
    <property type="term" value="C:semaphorin receptor complex"/>
    <property type="evidence" value="ECO:0007669"/>
    <property type="project" value="TreeGrafter"/>
</dbReference>
<dbReference type="GO" id="GO:0008360">
    <property type="term" value="P:regulation of cell shape"/>
    <property type="evidence" value="ECO:0007669"/>
    <property type="project" value="TreeGrafter"/>
</dbReference>
<dbReference type="OrthoDB" id="125363at2759"/>
<name>A0A6A4X5B3_AMPAM</name>
<accession>A0A6A4X5B3</accession>
<evidence type="ECO:0000259" key="1">
    <source>
        <dbReference type="SMART" id="SM00429"/>
    </source>
</evidence>
<protein>
    <submittedName>
        <fullName evidence="2">Plexin-B</fullName>
    </submittedName>
</protein>
<dbReference type="GO" id="GO:0008045">
    <property type="term" value="P:motor neuron axon guidance"/>
    <property type="evidence" value="ECO:0007669"/>
    <property type="project" value="TreeGrafter"/>
</dbReference>
<dbReference type="SMART" id="SM00429">
    <property type="entry name" value="IPT"/>
    <property type="match status" value="2"/>
</dbReference>
<dbReference type="InterPro" id="IPR031148">
    <property type="entry name" value="Plexin"/>
</dbReference>
<dbReference type="GO" id="GO:0050772">
    <property type="term" value="P:positive regulation of axonogenesis"/>
    <property type="evidence" value="ECO:0007669"/>
    <property type="project" value="TreeGrafter"/>
</dbReference>
<dbReference type="GO" id="GO:0097374">
    <property type="term" value="P:sensory neuron axon guidance"/>
    <property type="evidence" value="ECO:0007669"/>
    <property type="project" value="TreeGrafter"/>
</dbReference>
<dbReference type="Gene3D" id="2.60.40.10">
    <property type="entry name" value="Immunoglobulins"/>
    <property type="match status" value="2"/>
</dbReference>
<dbReference type="SUPFAM" id="SSF81296">
    <property type="entry name" value="E set domains"/>
    <property type="match status" value="3"/>
</dbReference>
<evidence type="ECO:0000313" key="3">
    <source>
        <dbReference type="Proteomes" id="UP000440578"/>
    </source>
</evidence>
<reference evidence="2 3" key="1">
    <citation type="submission" date="2019-07" db="EMBL/GenBank/DDBJ databases">
        <title>Draft genome assembly of a fouling barnacle, Amphibalanus amphitrite (Darwin, 1854): The first reference genome for Thecostraca.</title>
        <authorList>
            <person name="Kim W."/>
        </authorList>
    </citation>
    <scope>NUCLEOTIDE SEQUENCE [LARGE SCALE GENOMIC DNA]</scope>
    <source>
        <strain evidence="2">SNU_AA5</strain>
        <tissue evidence="2">Soma without cirri and trophi</tissue>
    </source>
</reference>
<dbReference type="AlphaFoldDB" id="A0A6A4X5B3"/>
<feature type="domain" description="IPT/TIG" evidence="1">
    <location>
        <begin position="94"/>
        <end position="178"/>
    </location>
</feature>
<dbReference type="PANTHER" id="PTHR22625:SF44">
    <property type="entry name" value="PLEXIN-B"/>
    <property type="match status" value="1"/>
</dbReference>
<dbReference type="InterPro" id="IPR002909">
    <property type="entry name" value="IPT_dom"/>
</dbReference>
<organism evidence="2 3">
    <name type="scientific">Amphibalanus amphitrite</name>
    <name type="common">Striped barnacle</name>
    <name type="synonym">Balanus amphitrite</name>
    <dbReference type="NCBI Taxonomy" id="1232801"/>
    <lineage>
        <taxon>Eukaryota</taxon>
        <taxon>Metazoa</taxon>
        <taxon>Ecdysozoa</taxon>
        <taxon>Arthropoda</taxon>
        <taxon>Crustacea</taxon>
        <taxon>Multicrustacea</taxon>
        <taxon>Cirripedia</taxon>
        <taxon>Thoracica</taxon>
        <taxon>Thoracicalcarea</taxon>
        <taxon>Balanomorpha</taxon>
        <taxon>Balanoidea</taxon>
        <taxon>Balanidae</taxon>
        <taxon>Amphibalaninae</taxon>
        <taxon>Amphibalanus</taxon>
    </lineage>
</organism>
<dbReference type="GO" id="GO:0030334">
    <property type="term" value="P:regulation of cell migration"/>
    <property type="evidence" value="ECO:0007669"/>
    <property type="project" value="TreeGrafter"/>
</dbReference>
<dbReference type="InterPro" id="IPR013783">
    <property type="entry name" value="Ig-like_fold"/>
</dbReference>
<keyword evidence="3" id="KW-1185">Reference proteome</keyword>
<dbReference type="InterPro" id="IPR014756">
    <property type="entry name" value="Ig_E-set"/>
</dbReference>
<sequence>MSDYYGFLFQIHPRSGPLEGGTLLTIEGRNLGLHRNEVTGRIFVGRVPCDLVDYEVSVKLMCRTGAVTQPAEETVKLETKAGSAVSAQKFQFKTVGVLDLRPRLGPRSGGTRLTVTGSNLDIGSSITVSVGDLPCRVISRYEGVTCMTSPAPEVTEVSQVKVTVDGAERMLSVPFAYVDDPVVLDIRPLKSYVSGGRPLTVHGRQFDSIQQPKIIVFNETALRPSQHHGRSSRTDANC</sequence>
<dbReference type="Proteomes" id="UP000440578">
    <property type="component" value="Unassembled WGS sequence"/>
</dbReference>
<proteinExistence type="predicted"/>
<dbReference type="EMBL" id="VIIS01000345">
    <property type="protein sequence ID" value="KAF0310108.1"/>
    <property type="molecule type" value="Genomic_DNA"/>
</dbReference>
<dbReference type="GO" id="GO:0017154">
    <property type="term" value="F:semaphorin receptor activity"/>
    <property type="evidence" value="ECO:0007669"/>
    <property type="project" value="InterPro"/>
</dbReference>
<comment type="caution">
    <text evidence="2">The sequence shown here is derived from an EMBL/GenBank/DDBJ whole genome shotgun (WGS) entry which is preliminary data.</text>
</comment>
<feature type="domain" description="IPT/TIG" evidence="1">
    <location>
        <begin position="8"/>
        <end position="93"/>
    </location>
</feature>
<dbReference type="GO" id="GO:0007162">
    <property type="term" value="P:negative regulation of cell adhesion"/>
    <property type="evidence" value="ECO:0007669"/>
    <property type="project" value="TreeGrafter"/>
</dbReference>
<evidence type="ECO:0000313" key="2">
    <source>
        <dbReference type="EMBL" id="KAF0310108.1"/>
    </source>
</evidence>
<dbReference type="Pfam" id="PF01833">
    <property type="entry name" value="TIG"/>
    <property type="match status" value="2"/>
</dbReference>
<gene>
    <name evidence="2" type="primary">PlexB_4</name>
    <name evidence="2" type="ORF">FJT64_018830</name>
</gene>
<dbReference type="GO" id="GO:0005886">
    <property type="term" value="C:plasma membrane"/>
    <property type="evidence" value="ECO:0007669"/>
    <property type="project" value="TreeGrafter"/>
</dbReference>
<dbReference type="PANTHER" id="PTHR22625">
    <property type="entry name" value="PLEXIN"/>
    <property type="match status" value="1"/>
</dbReference>